<reference evidence="2" key="2">
    <citation type="submission" date="2025-08" db="UniProtKB">
        <authorList>
            <consortium name="Ensembl"/>
        </authorList>
    </citation>
    <scope>IDENTIFICATION</scope>
</reference>
<reference evidence="2" key="3">
    <citation type="submission" date="2025-09" db="UniProtKB">
        <authorList>
            <consortium name="Ensembl"/>
        </authorList>
    </citation>
    <scope>IDENTIFICATION</scope>
</reference>
<keyword evidence="3" id="KW-1185">Reference proteome</keyword>
<dbReference type="Proteomes" id="UP000029965">
    <property type="component" value="Chromosome 10"/>
</dbReference>
<dbReference type="eggNOG" id="ENOG502TEAV">
    <property type="taxonomic scope" value="Eukaryota"/>
</dbReference>
<protein>
    <submittedName>
        <fullName evidence="2">Uncharacterized protein</fullName>
    </submittedName>
</protein>
<dbReference type="AlphaFoldDB" id="A0A0D9SBS0"/>
<name>A0A0D9SBS0_CHLSB</name>
<organism evidence="2 3">
    <name type="scientific">Chlorocebus sabaeus</name>
    <name type="common">Green monkey</name>
    <name type="synonym">Simia sabaea</name>
    <dbReference type="NCBI Taxonomy" id="60711"/>
    <lineage>
        <taxon>Eukaryota</taxon>
        <taxon>Metazoa</taxon>
        <taxon>Chordata</taxon>
        <taxon>Craniata</taxon>
        <taxon>Vertebrata</taxon>
        <taxon>Euteleostomi</taxon>
        <taxon>Mammalia</taxon>
        <taxon>Eutheria</taxon>
        <taxon>Euarchontoglires</taxon>
        <taxon>Primates</taxon>
        <taxon>Haplorrhini</taxon>
        <taxon>Catarrhini</taxon>
        <taxon>Cercopithecidae</taxon>
        <taxon>Cercopithecinae</taxon>
        <taxon>Chlorocebus</taxon>
    </lineage>
</organism>
<feature type="region of interest" description="Disordered" evidence="1">
    <location>
        <begin position="1"/>
        <end position="33"/>
    </location>
</feature>
<evidence type="ECO:0000313" key="2">
    <source>
        <dbReference type="Ensembl" id="ENSCSAP00000018309.1"/>
    </source>
</evidence>
<reference evidence="2 3" key="1">
    <citation type="submission" date="2014-03" db="EMBL/GenBank/DDBJ databases">
        <authorList>
            <person name="Warren W."/>
            <person name="Wilson R.K."/>
        </authorList>
    </citation>
    <scope>NUCLEOTIDE SEQUENCE</scope>
</reference>
<dbReference type="Bgee" id="ENSCSAG00000018789">
    <property type="expression patterns" value="Expressed in adrenal cortex and 7 other cell types or tissues"/>
</dbReference>
<sequence>MVTSPQRGFAELSTHSPGGEEARSAGRHPLSRT</sequence>
<accession>A0A0D9SBS0</accession>
<dbReference type="EMBL" id="AQIB01001408">
    <property type="status" value="NOT_ANNOTATED_CDS"/>
    <property type="molecule type" value="Genomic_DNA"/>
</dbReference>
<evidence type="ECO:0000313" key="3">
    <source>
        <dbReference type="Proteomes" id="UP000029965"/>
    </source>
</evidence>
<proteinExistence type="predicted"/>
<evidence type="ECO:0000256" key="1">
    <source>
        <dbReference type="SAM" id="MobiDB-lite"/>
    </source>
</evidence>
<dbReference type="Ensembl" id="ENSCSAT00000018879.1">
    <property type="protein sequence ID" value="ENSCSAP00000018309.1"/>
    <property type="gene ID" value="ENSCSAG00000018789.1"/>
</dbReference>